<dbReference type="GO" id="GO:0004519">
    <property type="term" value="F:endonuclease activity"/>
    <property type="evidence" value="ECO:0007669"/>
    <property type="project" value="UniProtKB-KW"/>
</dbReference>
<feature type="domain" description="HNH nuclease" evidence="2">
    <location>
        <begin position="31"/>
        <end position="88"/>
    </location>
</feature>
<name>A0A932I288_UNCTE</name>
<comment type="caution">
    <text evidence="3">The sequence shown here is derived from an EMBL/GenBank/DDBJ whole genome shotgun (WGS) entry which is preliminary data.</text>
</comment>
<evidence type="ECO:0000256" key="1">
    <source>
        <dbReference type="SAM" id="MobiDB-lite"/>
    </source>
</evidence>
<keyword evidence="3" id="KW-0255">Endonuclease</keyword>
<protein>
    <submittedName>
        <fullName evidence="3">HNH endonuclease</fullName>
    </submittedName>
</protein>
<dbReference type="PANTHER" id="PTHR33427:SF1">
    <property type="entry name" value="F6A14.21 PROTEIN"/>
    <property type="match status" value="1"/>
</dbReference>
<dbReference type="Proteomes" id="UP000782312">
    <property type="component" value="Unassembled WGS sequence"/>
</dbReference>
<dbReference type="Pfam" id="PF01844">
    <property type="entry name" value="HNH"/>
    <property type="match status" value="1"/>
</dbReference>
<feature type="compositionally biased region" description="Polar residues" evidence="1">
    <location>
        <begin position="75"/>
        <end position="85"/>
    </location>
</feature>
<sequence>MARNRNSDVNGKPFGQTTVGAVWKKGRTIEGYDPNIWRYDMCGKPMKNSDYGKTNSEHGWEVDHIKPVAKGGTDDLNNLQPLQWDNNRRKGDTYPWNCN</sequence>
<accession>A0A932I288</accession>
<dbReference type="SMART" id="SM00507">
    <property type="entry name" value="HNHc"/>
    <property type="match status" value="1"/>
</dbReference>
<gene>
    <name evidence="3" type="ORF">HYZ11_18825</name>
</gene>
<evidence type="ECO:0000313" key="3">
    <source>
        <dbReference type="EMBL" id="MBI3129667.1"/>
    </source>
</evidence>
<evidence type="ECO:0000259" key="2">
    <source>
        <dbReference type="SMART" id="SM00507"/>
    </source>
</evidence>
<dbReference type="GO" id="GO:0008270">
    <property type="term" value="F:zinc ion binding"/>
    <property type="evidence" value="ECO:0007669"/>
    <property type="project" value="InterPro"/>
</dbReference>
<dbReference type="InterPro" id="IPR003615">
    <property type="entry name" value="HNH_nuc"/>
</dbReference>
<keyword evidence="3" id="KW-0540">Nuclease</keyword>
<dbReference type="Gene3D" id="1.10.30.50">
    <property type="match status" value="1"/>
</dbReference>
<organism evidence="3 4">
    <name type="scientific">Tectimicrobiota bacterium</name>
    <dbReference type="NCBI Taxonomy" id="2528274"/>
    <lineage>
        <taxon>Bacteria</taxon>
        <taxon>Pseudomonadati</taxon>
        <taxon>Nitrospinota/Tectimicrobiota group</taxon>
        <taxon>Candidatus Tectimicrobiota</taxon>
    </lineage>
</organism>
<dbReference type="PANTHER" id="PTHR33427">
    <property type="entry name" value="HNH ENDONUCLEASE"/>
    <property type="match status" value="1"/>
</dbReference>
<dbReference type="GO" id="GO:0003676">
    <property type="term" value="F:nucleic acid binding"/>
    <property type="evidence" value="ECO:0007669"/>
    <property type="project" value="InterPro"/>
</dbReference>
<dbReference type="CDD" id="cd00085">
    <property type="entry name" value="HNHc"/>
    <property type="match status" value="1"/>
</dbReference>
<dbReference type="InterPro" id="IPR002711">
    <property type="entry name" value="HNH"/>
</dbReference>
<reference evidence="3" key="1">
    <citation type="submission" date="2020-07" db="EMBL/GenBank/DDBJ databases">
        <title>Huge and variable diversity of episymbiotic CPR bacteria and DPANN archaea in groundwater ecosystems.</title>
        <authorList>
            <person name="He C.Y."/>
            <person name="Keren R."/>
            <person name="Whittaker M."/>
            <person name="Farag I.F."/>
            <person name="Doudna J."/>
            <person name="Cate J.H.D."/>
            <person name="Banfield J.F."/>
        </authorList>
    </citation>
    <scope>NUCLEOTIDE SEQUENCE</scope>
    <source>
        <strain evidence="3">NC_groundwater_763_Ag_S-0.2um_68_21</strain>
    </source>
</reference>
<evidence type="ECO:0000313" key="4">
    <source>
        <dbReference type="Proteomes" id="UP000782312"/>
    </source>
</evidence>
<dbReference type="EMBL" id="JACPUR010000041">
    <property type="protein sequence ID" value="MBI3129667.1"/>
    <property type="molecule type" value="Genomic_DNA"/>
</dbReference>
<dbReference type="AlphaFoldDB" id="A0A932I288"/>
<proteinExistence type="predicted"/>
<feature type="region of interest" description="Disordered" evidence="1">
    <location>
        <begin position="69"/>
        <end position="99"/>
    </location>
</feature>
<keyword evidence="3" id="KW-0378">Hydrolase</keyword>